<protein>
    <recommendedName>
        <fullName evidence="3">UBX domain-containing protein</fullName>
    </recommendedName>
</protein>
<feature type="domain" description="UBX" evidence="3">
    <location>
        <begin position="395"/>
        <end position="493"/>
    </location>
</feature>
<dbReference type="InterPro" id="IPR003903">
    <property type="entry name" value="UIM_dom"/>
</dbReference>
<evidence type="ECO:0000256" key="1">
    <source>
        <dbReference type="ARBA" id="ARBA00022786"/>
    </source>
</evidence>
<accession>A0AAV1S967</accession>
<dbReference type="InterPro" id="IPR050730">
    <property type="entry name" value="UBX_domain-protein"/>
</dbReference>
<feature type="region of interest" description="Disordered" evidence="2">
    <location>
        <begin position="295"/>
        <end position="321"/>
    </location>
</feature>
<dbReference type="Gene3D" id="3.10.20.90">
    <property type="entry name" value="Phosphatidylinositol 3-kinase Catalytic Subunit, Chain A, domain 1"/>
    <property type="match status" value="1"/>
</dbReference>
<dbReference type="InterPro" id="IPR029071">
    <property type="entry name" value="Ubiquitin-like_domsf"/>
</dbReference>
<keyword evidence="1" id="KW-0833">Ubl conjugation pathway</keyword>
<gene>
    <name evidence="4" type="ORF">DCAF_LOCUS20706</name>
</gene>
<dbReference type="PANTHER" id="PTHR23322">
    <property type="entry name" value="FAS-ASSOCIATED PROTEIN"/>
    <property type="match status" value="1"/>
</dbReference>
<evidence type="ECO:0000259" key="3">
    <source>
        <dbReference type="PROSITE" id="PS50033"/>
    </source>
</evidence>
<dbReference type="AlphaFoldDB" id="A0AAV1S967"/>
<organism evidence="4 5">
    <name type="scientific">Dovyalis caffra</name>
    <dbReference type="NCBI Taxonomy" id="77055"/>
    <lineage>
        <taxon>Eukaryota</taxon>
        <taxon>Viridiplantae</taxon>
        <taxon>Streptophyta</taxon>
        <taxon>Embryophyta</taxon>
        <taxon>Tracheophyta</taxon>
        <taxon>Spermatophyta</taxon>
        <taxon>Magnoliopsida</taxon>
        <taxon>eudicotyledons</taxon>
        <taxon>Gunneridae</taxon>
        <taxon>Pentapetalae</taxon>
        <taxon>rosids</taxon>
        <taxon>fabids</taxon>
        <taxon>Malpighiales</taxon>
        <taxon>Salicaceae</taxon>
        <taxon>Flacourtieae</taxon>
        <taxon>Dovyalis</taxon>
    </lineage>
</organism>
<dbReference type="PROSITE" id="PS50033">
    <property type="entry name" value="UBX"/>
    <property type="match status" value="1"/>
</dbReference>
<dbReference type="CDD" id="cd14351">
    <property type="entry name" value="UBA_Ubx1_like"/>
    <property type="match status" value="1"/>
</dbReference>
<keyword evidence="5" id="KW-1185">Reference proteome</keyword>
<dbReference type="PANTHER" id="PTHR23322:SF55">
    <property type="entry name" value="PLANT UBX DOMAIN-CONTAINING PROTEIN 9"/>
    <property type="match status" value="1"/>
</dbReference>
<proteinExistence type="predicted"/>
<dbReference type="GO" id="GO:0043130">
    <property type="term" value="F:ubiquitin binding"/>
    <property type="evidence" value="ECO:0007669"/>
    <property type="project" value="TreeGrafter"/>
</dbReference>
<dbReference type="Proteomes" id="UP001314170">
    <property type="component" value="Unassembled WGS sequence"/>
</dbReference>
<dbReference type="SMART" id="SM00726">
    <property type="entry name" value="UIM"/>
    <property type="match status" value="3"/>
</dbReference>
<dbReference type="SUPFAM" id="SSF54236">
    <property type="entry name" value="Ubiquitin-like"/>
    <property type="match status" value="1"/>
</dbReference>
<dbReference type="InterPro" id="IPR009060">
    <property type="entry name" value="UBA-like_sf"/>
</dbReference>
<dbReference type="Pfam" id="PF00789">
    <property type="entry name" value="UBX"/>
    <property type="match status" value="1"/>
</dbReference>
<dbReference type="Gene3D" id="1.10.8.10">
    <property type="entry name" value="DNA helicase RuvA subunit, C-terminal domain"/>
    <property type="match status" value="1"/>
</dbReference>
<dbReference type="Pfam" id="PF14555">
    <property type="entry name" value="UBA_4"/>
    <property type="match status" value="1"/>
</dbReference>
<dbReference type="EMBL" id="CAWUPB010001173">
    <property type="protein sequence ID" value="CAK7348014.1"/>
    <property type="molecule type" value="Genomic_DNA"/>
</dbReference>
<feature type="region of interest" description="Disordered" evidence="2">
    <location>
        <begin position="208"/>
        <end position="256"/>
    </location>
</feature>
<comment type="caution">
    <text evidence="4">The sequence shown here is derived from an EMBL/GenBank/DDBJ whole genome shotgun (WGS) entry which is preliminary data.</text>
</comment>
<feature type="compositionally biased region" description="Basic and acidic residues" evidence="2">
    <location>
        <begin position="208"/>
        <end position="223"/>
    </location>
</feature>
<reference evidence="4 5" key="1">
    <citation type="submission" date="2024-01" db="EMBL/GenBank/DDBJ databases">
        <authorList>
            <person name="Waweru B."/>
        </authorList>
    </citation>
    <scope>NUCLEOTIDE SEQUENCE [LARGE SCALE GENOMIC DNA]</scope>
</reference>
<evidence type="ECO:0000313" key="5">
    <source>
        <dbReference type="Proteomes" id="UP001314170"/>
    </source>
</evidence>
<dbReference type="SMART" id="SM00166">
    <property type="entry name" value="UBX"/>
    <property type="match status" value="1"/>
</dbReference>
<dbReference type="CDD" id="cd01767">
    <property type="entry name" value="UBX"/>
    <property type="match status" value="1"/>
</dbReference>
<dbReference type="InterPro" id="IPR001012">
    <property type="entry name" value="UBX_dom"/>
</dbReference>
<evidence type="ECO:0000256" key="2">
    <source>
        <dbReference type="SAM" id="MobiDB-lite"/>
    </source>
</evidence>
<name>A0AAV1S967_9ROSI</name>
<dbReference type="SUPFAM" id="SSF46934">
    <property type="entry name" value="UBA-like"/>
    <property type="match status" value="1"/>
</dbReference>
<sequence>MPRPTQDAIETFMRITGASESLAVRKLEEYGGNLDQAVNAHFIELEGHARNHLSAASPQNNFADTRNQVHSGQRGILPFLSAARSFRPSLLLDPNYRRNLYSQISASVSPTRSGPQFSHNGDINNGYGQPYHSGPRSGIGGVSGTTTFTHGSQIHGSSPTDAESHHHGNDVEEEMIQMAIQASTQERQLCLEDDEFARALSLSLKTAEQEKAMRDQTLEDRKQLGVHGSSGRAETTNLDREKPKSSTLQEGAEHGQEQLLVSEKHGEESLWGCISSKELDEAMLLEESLFGEIHEETLSRRPPRQQGVPDKSTGLNQQLPLPSPSHVAQQLLQQQNDEYLASLLTDGEKDVGVFKGAETSCSKEGESRSKMLEGEEFERLLAAKEASLGQEPAPDDMNAVTLLVRMPDGNRHGRRFLKSDKLQFLFDFIDVSRAVKPGTYRVAVVVLGGRACTVVTWWDLFAVRPYPRRAFSVSDISLSLNELGLTNKQEALFLELI</sequence>
<evidence type="ECO:0000313" key="4">
    <source>
        <dbReference type="EMBL" id="CAK7348014.1"/>
    </source>
</evidence>
<dbReference type="Pfam" id="PF02809">
    <property type="entry name" value="UIM"/>
    <property type="match status" value="2"/>
</dbReference>